<protein>
    <submittedName>
        <fullName evidence="3">SAP domain-containing protein</fullName>
    </submittedName>
</protein>
<proteinExistence type="predicted"/>
<name>A0ABY3WHM0_9MICC</name>
<dbReference type="Proteomes" id="UP000829069">
    <property type="component" value="Plasmid p1"/>
</dbReference>
<sequence>MDKSISARPPLTPELSGAEFLRWYWLKEELADFARVLGKRASGSKELLTQRIAAALDGQVFEEPKAPKRATGNQLTGPLSLSTPIPAGQRCSQILRKSFTEQVGPTFHFDAEMRAFFARTDGTQTMEQALDHWHESRDQAKREIDPQFEYNRFTRAWHESNPHGTKRSYGLLGRSTVTARLINVGASESWTIRL</sequence>
<evidence type="ECO:0000256" key="1">
    <source>
        <dbReference type="SAM" id="MobiDB-lite"/>
    </source>
</evidence>
<organism evidence="3 4">
    <name type="scientific">Arthrobacter sulfonylureivorans</name>
    <dbReference type="NCBI Taxonomy" id="2486855"/>
    <lineage>
        <taxon>Bacteria</taxon>
        <taxon>Bacillati</taxon>
        <taxon>Actinomycetota</taxon>
        <taxon>Actinomycetes</taxon>
        <taxon>Micrococcales</taxon>
        <taxon>Micrococcaceae</taxon>
        <taxon>Arthrobacter</taxon>
    </lineage>
</organism>
<evidence type="ECO:0000313" key="4">
    <source>
        <dbReference type="Proteomes" id="UP000829069"/>
    </source>
</evidence>
<dbReference type="EMBL" id="CP093327">
    <property type="protein sequence ID" value="UNK47807.1"/>
    <property type="molecule type" value="Genomic_DNA"/>
</dbReference>
<evidence type="ECO:0000259" key="2">
    <source>
        <dbReference type="Pfam" id="PF20026"/>
    </source>
</evidence>
<evidence type="ECO:0000313" key="3">
    <source>
        <dbReference type="EMBL" id="UNK47807.1"/>
    </source>
</evidence>
<gene>
    <name evidence="3" type="ORF">MNQ99_18970</name>
</gene>
<accession>A0ABY3WHM0</accession>
<dbReference type="InterPro" id="IPR045492">
    <property type="entry name" value="DUF6434"/>
</dbReference>
<dbReference type="Pfam" id="PF20026">
    <property type="entry name" value="DUF6434"/>
    <property type="match status" value="1"/>
</dbReference>
<dbReference type="RefSeq" id="WP_241915506.1">
    <property type="nucleotide sequence ID" value="NZ_CP093327.1"/>
</dbReference>
<feature type="compositionally biased region" description="Polar residues" evidence="1">
    <location>
        <begin position="71"/>
        <end position="83"/>
    </location>
</feature>
<geneLocation type="plasmid" evidence="3 4">
    <name>p1</name>
</geneLocation>
<feature type="domain" description="DUF6434" evidence="2">
    <location>
        <begin position="77"/>
        <end position="135"/>
    </location>
</feature>
<feature type="region of interest" description="Disordered" evidence="1">
    <location>
        <begin position="63"/>
        <end position="83"/>
    </location>
</feature>
<keyword evidence="3" id="KW-0614">Plasmid</keyword>
<reference evidence="3 4" key="1">
    <citation type="submission" date="2022-03" db="EMBL/GenBank/DDBJ databases">
        <title>Isotopic signatures of nitrous oxide derived from detoxification processes.</title>
        <authorList>
            <person name="Behrendt U."/>
            <person name="Buchen C."/>
            <person name="Well R."/>
            <person name="Ulrich A."/>
            <person name="Rohe L."/>
            <person name="Kolb S."/>
            <person name="Schloter M."/>
            <person name="Horn M.A."/>
            <person name="Augustin J."/>
        </authorList>
    </citation>
    <scope>NUCLEOTIDE SEQUENCE [LARGE SCALE GENOMIC DNA]</scope>
    <source>
        <strain evidence="3 4">S4-C24</strain>
        <plasmid evidence="3 4">p1</plasmid>
    </source>
</reference>
<keyword evidence="4" id="KW-1185">Reference proteome</keyword>
<dbReference type="Pfam" id="PF18953">
    <property type="entry name" value="SAP_new25"/>
    <property type="match status" value="1"/>
</dbReference>